<evidence type="ECO:0000313" key="4">
    <source>
        <dbReference type="EMBL" id="MDR7073221.1"/>
    </source>
</evidence>
<evidence type="ECO:0000256" key="2">
    <source>
        <dbReference type="SAM" id="SignalP"/>
    </source>
</evidence>
<feature type="signal peptide" evidence="2">
    <location>
        <begin position="1"/>
        <end position="25"/>
    </location>
</feature>
<dbReference type="EMBL" id="JAVDWA010000003">
    <property type="protein sequence ID" value="MDR7073221.1"/>
    <property type="molecule type" value="Genomic_DNA"/>
</dbReference>
<dbReference type="SUPFAM" id="SSF52317">
    <property type="entry name" value="Class I glutamine amidotransferase-like"/>
    <property type="match status" value="1"/>
</dbReference>
<dbReference type="NCBIfam" id="NF047446">
    <property type="entry name" value="barrel_OmpL47"/>
    <property type="match status" value="6"/>
</dbReference>
<feature type="region of interest" description="Disordered" evidence="1">
    <location>
        <begin position="1559"/>
        <end position="1578"/>
    </location>
</feature>
<dbReference type="CDD" id="cd04486">
    <property type="entry name" value="YhcR_OBF_like"/>
    <property type="match status" value="1"/>
</dbReference>
<dbReference type="SUPFAM" id="SSF89550">
    <property type="entry name" value="PHP domain-like"/>
    <property type="match status" value="1"/>
</dbReference>
<organism evidence="4 5">
    <name type="scientific">Fictibacillus barbaricus</name>
    <dbReference type="NCBI Taxonomy" id="182136"/>
    <lineage>
        <taxon>Bacteria</taxon>
        <taxon>Bacillati</taxon>
        <taxon>Bacillota</taxon>
        <taxon>Bacilli</taxon>
        <taxon>Bacillales</taxon>
        <taxon>Fictibacillaceae</taxon>
        <taxon>Fictibacillus</taxon>
    </lineage>
</organism>
<feature type="chain" id="PRO_5046785330" evidence="2">
    <location>
        <begin position="26"/>
        <end position="2256"/>
    </location>
</feature>
<dbReference type="InterPro" id="IPR036415">
    <property type="entry name" value="Lamin_tail_dom_sf"/>
</dbReference>
<protein>
    <submittedName>
        <fullName evidence="4">Histidinol phosphatase-like PHP family hydrolase/uncharacterized protein YdeI (BOF family)</fullName>
    </submittedName>
</protein>
<feature type="compositionally biased region" description="Polar residues" evidence="1">
    <location>
        <begin position="220"/>
        <end position="231"/>
    </location>
</feature>
<evidence type="ECO:0000259" key="3">
    <source>
        <dbReference type="PROSITE" id="PS51841"/>
    </source>
</evidence>
<dbReference type="InterPro" id="IPR016195">
    <property type="entry name" value="Pol/histidinol_Pase-like"/>
</dbReference>
<feature type="domain" description="LTD" evidence="3">
    <location>
        <begin position="26"/>
        <end position="164"/>
    </location>
</feature>
<feature type="compositionally biased region" description="Basic and acidic residues" evidence="1">
    <location>
        <begin position="2100"/>
        <end position="2112"/>
    </location>
</feature>
<dbReference type="SMART" id="SM00481">
    <property type="entry name" value="POLIIIAc"/>
    <property type="match status" value="1"/>
</dbReference>
<dbReference type="InterPro" id="IPR029062">
    <property type="entry name" value="Class_I_gatase-like"/>
</dbReference>
<dbReference type="InterPro" id="IPR013783">
    <property type="entry name" value="Ig-like_fold"/>
</dbReference>
<dbReference type="RefSeq" id="WP_310258727.1">
    <property type="nucleotide sequence ID" value="NZ_JAVDWA010000003.1"/>
</dbReference>
<keyword evidence="5" id="KW-1185">Reference proteome</keyword>
<sequence length="2256" mass="245657">MKIRKKWLGITLTGVLLSNTLVPFAKLPSVHAEAASHVVISEVYGGGGNSGANYKNDFIELYNPTDTAVDLTGWSVQYDSATGTGTGYYQVTNLVNSIKPHGYYLVQQGKGTGGTADLPTPDQTGNINMAGGAGKVALVNSTTALPKTSKSNDASIIDFVGFGPTANAFEGTAPTVPPTNTESVVRKANDGSDPALDGSKGNGWDTNDNAGDFLKAVPNPLNSANQSSTPSEPGEQLPPLTGTAKISAVREMDATGKPKRIGQTATIEAVVTVDDKIVDSKNSSFYVQDDTGGINVFGSTTPDIVKGDKLKITGTIDFYNGLTELKPTLIEKIGTEEVPASTAMTIIDLNDGSKAELQEGKLIAVKGKVTNIPAAPDTSGGTNVTVTDETGKTVTVRLLPNTGITAVTDIKLNSSYEFTGLLSQYKSTAPYLSGYQILPRSKGDLKEFFPLSISHTPVTKVYTNADFTFTADVQGADSVTFYYKKSDAADYQTISMTDKGNHQYTAVLASDQMPAGSFVYYIEAKNQTETKKTETQTVSVVDDKEGPAFIGESPANGSIVENYKPAISVKWNDPSEVDATKGKVFLDSEDVTAQAVIDDKQVLLSLSNDLQVGTHTVKVTGSDKLGNPSEYTWSFTVKAPFTGGNHLRGTTHNHTNISHDGTGSPEDALKAAIAHGYDWFAFSDHSHDIDPEKLGSDTVDHKGKPERTGGTEWQLTKDLAKQYSNDNFTVFPAFEMTSTTWGHSNVFGTDNFIDRNLNNKMYQDLNSYYAWVLTYDDIAAQFNHPDMSANAFNNFMPYDKNVDRLFTMLEVGNGSGNYGYANAEKKFYSALDLGWHVAPTFGEDNHDGTWGQTMKRTVIVTDNNAQASLLHAMKNRRVYMEEDPNFTLDMLANGKYMGSVVDGNTISFDIKGSDNVAEARSVKGFEYLPASYQSNDNIEKVELLTNGAKVVDSITPDGKEFTWKPEVTVNGGQQWFVVKVTQKDGERIYSAPIWSQEKEVDVRVSGLNVKDGVAIAGNPATLSAGISNLGTKDLSNLNVKFYYDLEDDTHLIGTKSIAAIPAKGVQEASVTWQSPIVGDHKMIAVVDTPDGDDPADNKETLDLKVKESLGKTILIDAAHKNENTTTDTGTYKDNFKAFTKMVQKEGYTVAENKTPLTAESLANISVLVITHPFVALTAEEKTAVGDYVKAGGSLFLTDKSNYKNDPAINNDMLAQMGATIQINSDQINDDSKDGNFWTNQTSKFAVRLHPGLVKNNLTDRVSTVEYYSGTSLEKVGHLPLTDSETVTIVTKGNETTYQTTVTTGFNVYDTVSDSTGGSAIPAIAAETVGQGRIVVSGMNFVNDKQMDESFSPKGNDELGMNIMNWLAKREINQVISINDARKLTDGTPTVVEGTVTTAAGSFYDAFYIEDETGGIMAFNEVPDGSLKLGDKVRIYGHIKTFENNKELEFDKFATDVIKIGETAPVEPKSISTNDASSEENQGLLVKVKGRVVSKFDENSYIVNDGSGDILVFTDGYIVNQTGPVPALNSGDLIEAVGLTGKYAGGNRIRVRDTKELKGTADSVKPVTEAATTPDIAGNPFTEPVTVTLTATDDNSGVKSTQYRINEQEWIDYTAPYTLSDAGSYKIEYRSTDFAGNVEDNKSLEFEVKSPVIPDTTAPVTTLKTLPELTDKPFTGPVTITLSAEDENSGVKSTQYRINEQEWIDYTAPFTVSDIGSYKIEYRSSDLANNIEDSKVLEFEIKSPVIPDTTAPTTTVKLTPAQTDKPFTKPVTVTLTAQDDKSGVKTTEYRVNGQAWSTYNAPYTVNKSDIYKIEYRSTDQAGNIEATKTIQFTIDMDAPVTSAKTTPVSEGNIFAKPVTISLSAKDILSGVKSTQYRIDGKEWKTYSTPFKLESGKFTIEYRSTDKAGNVESTKSISVIVDTEAPVTTSKTTPEKSGNIFNQIVTVKLSATDKLSGVKLTQYRIDGKEWKTYTASFTLKAAGKYKVEYRSTDKAGNVESTKSLVLTIDTKAAETTAKLSPVKKDNIYTEPVSITLTAKDDLSGVKSIQYSINGQSWKTYSAAFKVKEIGEYKIEYRSTDKAGNIEKTKSLKLTIKESEEARKAREKKEQEALQKKASKAQSDLDEKLKNEKDAKKALEQINKDASAIKPDKNGKVSQDKVAIVLGQYQAVINELNKAKKSQDSFNTVTETYVRLYTNLSKDNVCRESLLDLVKFNIKTSKQMDEMIKKVKEKKVDVIELQKISDEMKKKEKEKAKKK</sequence>
<dbReference type="PROSITE" id="PS51841">
    <property type="entry name" value="LTD"/>
    <property type="match status" value="1"/>
</dbReference>
<dbReference type="NCBIfam" id="NF038032">
    <property type="entry name" value="CehA_McbA_metalo"/>
    <property type="match status" value="1"/>
</dbReference>
<dbReference type="Pfam" id="PF07705">
    <property type="entry name" value="CARDB"/>
    <property type="match status" value="1"/>
</dbReference>
<evidence type="ECO:0000313" key="5">
    <source>
        <dbReference type="Proteomes" id="UP001258181"/>
    </source>
</evidence>
<dbReference type="Pfam" id="PF12245">
    <property type="entry name" value="Big_3_2"/>
    <property type="match status" value="1"/>
</dbReference>
<reference evidence="4 5" key="1">
    <citation type="submission" date="2023-07" db="EMBL/GenBank/DDBJ databases">
        <title>Sorghum-associated microbial communities from plants grown in Nebraska, USA.</title>
        <authorList>
            <person name="Schachtman D."/>
        </authorList>
    </citation>
    <scope>NUCLEOTIDE SEQUENCE [LARGE SCALE GENOMIC DNA]</scope>
    <source>
        <strain evidence="4 5">BE211</strain>
    </source>
</reference>
<dbReference type="InterPro" id="IPR003141">
    <property type="entry name" value="Pol/His_phosphatase_N"/>
</dbReference>
<dbReference type="InterPro" id="IPR011635">
    <property type="entry name" value="CARDB"/>
</dbReference>
<dbReference type="InterPro" id="IPR058094">
    <property type="entry name" value="Ig-like_OmpL47-like"/>
</dbReference>
<evidence type="ECO:0000256" key="1">
    <source>
        <dbReference type="SAM" id="MobiDB-lite"/>
    </source>
</evidence>
<name>A0ABU1U1D3_9BACL</name>
<feature type="region of interest" description="Disordered" evidence="1">
    <location>
        <begin position="170"/>
        <end position="239"/>
    </location>
</feature>
<dbReference type="SUPFAM" id="SSF74853">
    <property type="entry name" value="Lamin A/C globular tail domain"/>
    <property type="match status" value="1"/>
</dbReference>
<dbReference type="InterPro" id="IPR022038">
    <property type="entry name" value="Ig-like_bact"/>
</dbReference>
<dbReference type="CDD" id="cd03524">
    <property type="entry name" value="RPA2_OBF_family"/>
    <property type="match status" value="1"/>
</dbReference>
<comment type="caution">
    <text evidence="4">The sequence shown here is derived from an EMBL/GenBank/DDBJ whole genome shotgun (WGS) entry which is preliminary data.</text>
</comment>
<dbReference type="Gene3D" id="3.20.20.140">
    <property type="entry name" value="Metal-dependent hydrolases"/>
    <property type="match status" value="1"/>
</dbReference>
<dbReference type="Gene3D" id="2.60.40.10">
    <property type="entry name" value="Immunoglobulins"/>
    <property type="match status" value="2"/>
</dbReference>
<proteinExistence type="predicted"/>
<gene>
    <name evidence="4" type="ORF">J2X07_002207</name>
</gene>
<dbReference type="Gene3D" id="2.60.40.1260">
    <property type="entry name" value="Lamin Tail domain"/>
    <property type="match status" value="1"/>
</dbReference>
<dbReference type="Proteomes" id="UP001258181">
    <property type="component" value="Unassembled WGS sequence"/>
</dbReference>
<dbReference type="Pfam" id="PF00932">
    <property type="entry name" value="LTD"/>
    <property type="match status" value="1"/>
</dbReference>
<dbReference type="InterPro" id="IPR001322">
    <property type="entry name" value="Lamin_tail_dom"/>
</dbReference>
<keyword evidence="2" id="KW-0732">Signal</keyword>
<dbReference type="Gene3D" id="3.30.1920.20">
    <property type="match status" value="6"/>
</dbReference>
<accession>A0ABU1U1D3</accession>
<feature type="region of interest" description="Disordered" evidence="1">
    <location>
        <begin position="2100"/>
        <end position="2128"/>
    </location>
</feature>
<dbReference type="InterPro" id="IPR036700">
    <property type="entry name" value="BOBF_sf"/>
</dbReference>
<dbReference type="Gene3D" id="3.40.50.880">
    <property type="match status" value="1"/>
</dbReference>
<dbReference type="SUPFAM" id="SSF101756">
    <property type="entry name" value="Hypothetical protein YgiW"/>
    <property type="match status" value="1"/>
</dbReference>